<sequence length="723" mass="80963">MESSVPVIKRRASIACCRCRQMRSKCVRDRGQPLCKACLDAGVKEGECVFRPRGQRDIDRERRRPRVARKRTAKTTRQDLGRLQCESLAPGTTLSNGWENLPPLPEIVDGINQFTRHYFQLGFIPKEQFPRRILKDRTSVSVFLVVSILSISARLSRPLSRRYGSGIKASEFFMKRATEIALGEIFPTKNTLENCQAFYLLSIAQQGNGLKDESHTSMGLALRIASAIKLHLEQTYAYETSNPTPDAIILRESARRTLWMLHSQDQLHSCSSSPISLAASDIDALLPCDEEDFANGREPPSRAALEGTPRAIKDPSLVNDPNRSLFGTLIQAHGFWGVVTRGAVNYTPYSCPWDPESKFVKVSTKLDQWETSLPPSHQWSRAWLSEYKAKAQDLAYLGVTMIPRLCNIVLRRPYLECILTSSPEYHQRPLVFNQIACDLFNNVLRLYEQIDAQFLGRSSDESVGAQMAAFCVYTCGLFSIYLWRYPNFLNVTCDGQKMFLRSLDILMECKEVWPLASRWVDALRRFARDPDSSFKSENGMADGRDPIHNPLTHLPATTPISSGASPASSLYTRQSNSLASSSIALQSPSPNDISVPIPTTHILPSHFSQPQIQQQLQIHSHPHQLPLSVIPQQQAFVPPQLYMTPDNIANFDMVLGGFNPSAVQAYPIASQGNASLATSIPTAMDITSGPLDPPPDDFLDELNYYSYGSQEWIPANNLFEGYK</sequence>
<protein>
    <submittedName>
        <fullName evidence="7">Uncharacterized protein</fullName>
    </submittedName>
</protein>
<feature type="compositionally biased region" description="Polar residues" evidence="6">
    <location>
        <begin position="558"/>
        <end position="569"/>
    </location>
</feature>
<dbReference type="PANTHER" id="PTHR47338:SF5">
    <property type="entry name" value="ZN(II)2CYS6 TRANSCRIPTION FACTOR (EUROFUNG)"/>
    <property type="match status" value="1"/>
</dbReference>
<dbReference type="GO" id="GO:0003677">
    <property type="term" value="F:DNA binding"/>
    <property type="evidence" value="ECO:0007669"/>
    <property type="project" value="InterPro"/>
</dbReference>
<evidence type="ECO:0000256" key="4">
    <source>
        <dbReference type="ARBA" id="ARBA00023163"/>
    </source>
</evidence>
<dbReference type="CDD" id="cd00067">
    <property type="entry name" value="GAL4"/>
    <property type="match status" value="1"/>
</dbReference>
<dbReference type="OrthoDB" id="2399539at2759"/>
<dbReference type="GO" id="GO:0005634">
    <property type="term" value="C:nucleus"/>
    <property type="evidence" value="ECO:0007669"/>
    <property type="project" value="UniProtKB-SubCell"/>
</dbReference>
<dbReference type="AlphaFoldDB" id="A0A2H3S3R6"/>
<gene>
    <name evidence="7" type="ORF">C2S_8703</name>
</gene>
<evidence type="ECO:0000256" key="5">
    <source>
        <dbReference type="ARBA" id="ARBA00023242"/>
    </source>
</evidence>
<evidence type="ECO:0000256" key="3">
    <source>
        <dbReference type="ARBA" id="ARBA00023015"/>
    </source>
</evidence>
<dbReference type="GO" id="GO:0008270">
    <property type="term" value="F:zinc ion binding"/>
    <property type="evidence" value="ECO:0007669"/>
    <property type="project" value="InterPro"/>
</dbReference>
<proteinExistence type="predicted"/>
<dbReference type="InterPro" id="IPR050815">
    <property type="entry name" value="TF_fung"/>
</dbReference>
<dbReference type="Proteomes" id="UP000760494">
    <property type="component" value="Unassembled WGS sequence"/>
</dbReference>
<keyword evidence="5" id="KW-0539">Nucleus</keyword>
<comment type="caution">
    <text evidence="7">The sequence shown here is derived from an EMBL/GenBank/DDBJ whole genome shotgun (WGS) entry which is preliminary data.</text>
</comment>
<reference evidence="7" key="1">
    <citation type="submission" date="2019-05" db="EMBL/GenBank/DDBJ databases">
        <authorList>
            <person name="Piombo E."/>
        </authorList>
    </citation>
    <scope>NUCLEOTIDE SEQUENCE</scope>
    <source>
        <strain evidence="7">C2S</strain>
    </source>
</reference>
<evidence type="ECO:0000256" key="6">
    <source>
        <dbReference type="SAM" id="MobiDB-lite"/>
    </source>
</evidence>
<evidence type="ECO:0000256" key="1">
    <source>
        <dbReference type="ARBA" id="ARBA00004123"/>
    </source>
</evidence>
<dbReference type="InterPro" id="IPR001138">
    <property type="entry name" value="Zn2Cys6_DnaBD"/>
</dbReference>
<keyword evidence="4" id="KW-0804">Transcription</keyword>
<accession>A0A2H3S3R6</accession>
<dbReference type="GO" id="GO:0000981">
    <property type="term" value="F:DNA-binding transcription factor activity, RNA polymerase II-specific"/>
    <property type="evidence" value="ECO:0007669"/>
    <property type="project" value="InterPro"/>
</dbReference>
<dbReference type="CDD" id="cd12148">
    <property type="entry name" value="fungal_TF_MHR"/>
    <property type="match status" value="1"/>
</dbReference>
<dbReference type="SMART" id="SM00906">
    <property type="entry name" value="Fungal_trans"/>
    <property type="match status" value="1"/>
</dbReference>
<keyword evidence="3" id="KW-0805">Transcription regulation</keyword>
<keyword evidence="2" id="KW-0479">Metal-binding</keyword>
<organism evidence="7 8">
    <name type="scientific">Fusarium fujikuroi</name>
    <name type="common">Bakanae and foot rot disease fungus</name>
    <name type="synonym">Gibberella fujikuroi</name>
    <dbReference type="NCBI Taxonomy" id="5127"/>
    <lineage>
        <taxon>Eukaryota</taxon>
        <taxon>Fungi</taxon>
        <taxon>Dikarya</taxon>
        <taxon>Ascomycota</taxon>
        <taxon>Pezizomycotina</taxon>
        <taxon>Sordariomycetes</taxon>
        <taxon>Hypocreomycetidae</taxon>
        <taxon>Hypocreales</taxon>
        <taxon>Nectriaceae</taxon>
        <taxon>Fusarium</taxon>
        <taxon>Fusarium fujikuroi species complex</taxon>
    </lineage>
</organism>
<evidence type="ECO:0000313" key="8">
    <source>
        <dbReference type="Proteomes" id="UP000760494"/>
    </source>
</evidence>
<dbReference type="Pfam" id="PF04082">
    <property type="entry name" value="Fungal_trans"/>
    <property type="match status" value="1"/>
</dbReference>
<dbReference type="GO" id="GO:0006351">
    <property type="term" value="P:DNA-templated transcription"/>
    <property type="evidence" value="ECO:0007669"/>
    <property type="project" value="InterPro"/>
</dbReference>
<feature type="region of interest" description="Disordered" evidence="6">
    <location>
        <begin position="531"/>
        <end position="569"/>
    </location>
</feature>
<evidence type="ECO:0000313" key="7">
    <source>
        <dbReference type="EMBL" id="VTT72739.1"/>
    </source>
</evidence>
<comment type="subcellular location">
    <subcellularLocation>
        <location evidence="1">Nucleus</location>
    </subcellularLocation>
</comment>
<evidence type="ECO:0000256" key="2">
    <source>
        <dbReference type="ARBA" id="ARBA00022723"/>
    </source>
</evidence>
<dbReference type="InterPro" id="IPR007219">
    <property type="entry name" value="XnlR_reg_dom"/>
</dbReference>
<dbReference type="PROSITE" id="PS50048">
    <property type="entry name" value="ZN2_CY6_FUNGAL_2"/>
    <property type="match status" value="1"/>
</dbReference>
<name>A0A2H3S3R6_FUSFU</name>
<dbReference type="EMBL" id="CABFJX010000357">
    <property type="protein sequence ID" value="VTT72739.1"/>
    <property type="molecule type" value="Genomic_DNA"/>
</dbReference>
<dbReference type="PANTHER" id="PTHR47338">
    <property type="entry name" value="ZN(II)2CYS6 TRANSCRIPTION FACTOR (EUROFUNG)-RELATED"/>
    <property type="match status" value="1"/>
</dbReference>